<dbReference type="FunFam" id="3.30.70.270:FF:000001">
    <property type="entry name" value="Diguanylate cyclase domain protein"/>
    <property type="match status" value="1"/>
</dbReference>
<dbReference type="PANTHER" id="PTHR45138:SF9">
    <property type="entry name" value="DIGUANYLATE CYCLASE DGCM-RELATED"/>
    <property type="match status" value="1"/>
</dbReference>
<protein>
    <recommendedName>
        <fullName evidence="2">diguanylate cyclase</fullName>
        <ecNumber evidence="2">2.7.7.65</ecNumber>
    </recommendedName>
</protein>
<dbReference type="CDD" id="cd01949">
    <property type="entry name" value="GGDEF"/>
    <property type="match status" value="1"/>
</dbReference>
<dbReference type="PANTHER" id="PTHR45138">
    <property type="entry name" value="REGULATORY COMPONENTS OF SENSORY TRANSDUCTION SYSTEM"/>
    <property type="match status" value="1"/>
</dbReference>
<keyword evidence="7" id="KW-1185">Reference proteome</keyword>
<reference evidence="6 7" key="2">
    <citation type="submission" date="2019-01" db="EMBL/GenBank/DDBJ databases">
        <title>Motilimonas pumilus sp. nov., isolated from the gut of sea cucumber (Apostichopus japonicus).</title>
        <authorList>
            <person name="Wang F.-Q."/>
            <person name="Ren L.-H."/>
            <person name="Lin Y.-W."/>
            <person name="Sun G.-H."/>
            <person name="Du Z.-J."/>
            <person name="Zhao J.-X."/>
            <person name="Liu X.-J."/>
            <person name="Liu L.-J."/>
        </authorList>
    </citation>
    <scope>NUCLEOTIDE SEQUENCE [LARGE SCALE GENOMIC DNA]</scope>
    <source>
        <strain evidence="6 7">PLHSC7-2</strain>
    </source>
</reference>
<dbReference type="Proteomes" id="UP000283255">
    <property type="component" value="Unassembled WGS sequence"/>
</dbReference>
<dbReference type="CDD" id="cd06225">
    <property type="entry name" value="HAMP"/>
    <property type="match status" value="1"/>
</dbReference>
<feature type="transmembrane region" description="Helical" evidence="4">
    <location>
        <begin position="237"/>
        <end position="260"/>
    </location>
</feature>
<dbReference type="Gene3D" id="3.30.70.270">
    <property type="match status" value="1"/>
</dbReference>
<dbReference type="GO" id="GO:1902201">
    <property type="term" value="P:negative regulation of bacterial-type flagellum-dependent cell motility"/>
    <property type="evidence" value="ECO:0007669"/>
    <property type="project" value="TreeGrafter"/>
</dbReference>
<evidence type="ECO:0000259" key="5">
    <source>
        <dbReference type="PROSITE" id="PS50887"/>
    </source>
</evidence>
<dbReference type="SUPFAM" id="SSF55073">
    <property type="entry name" value="Nucleotide cyclase"/>
    <property type="match status" value="1"/>
</dbReference>
<keyword evidence="4" id="KW-1133">Transmembrane helix</keyword>
<dbReference type="SMART" id="SM00267">
    <property type="entry name" value="GGDEF"/>
    <property type="match status" value="1"/>
</dbReference>
<dbReference type="InterPro" id="IPR043128">
    <property type="entry name" value="Rev_trsase/Diguanyl_cyclase"/>
</dbReference>
<dbReference type="InterPro" id="IPR029787">
    <property type="entry name" value="Nucleotide_cyclase"/>
</dbReference>
<sequence length="492" mass="55562">MMLSLINRLKLNQVLFVSHLLLVLVIILGLSWARYHSEWSSRVAHAAALANLAMNDVVGDISTAVSGNSYATMLMPSAVDKFNNINSLRFFDVSGYSDYSTKPYGLRYFREQSLADNEARSGKVWQTQVTEAVLMDALAKVDRLKAVKQHSNAKKVDFLLNKAEQNYLSLINSFELSLNFKLPWKQPEIALDGYFLDSKTRSLHTRLPLRNKNGGAVWAVFDASELYSLRAEVLQSIYGEAFVALMLSSLIIIISTRWIVLPLKRLTQHMAQDINEIELEAIAELKREDEIGVLARDFSALITRSKLQLQLLKQQSEVDPLTGLGSRLKYSQSVEAFIKTSRQQPDYFGLIICDVDHFKAYNDIYGHGQGDIVLTSVAQAIRQPLRETDGAFRIGGEEFVILVRVAAATDVQRLAERVRRAMLEQQIPHKGNQQHQFVTLSVGALAVDLRQFSKRIAFSQLFEMADKALYQAKNNGRNQVIFSQYNSYKETS</sequence>
<evidence type="ECO:0000256" key="2">
    <source>
        <dbReference type="ARBA" id="ARBA00012528"/>
    </source>
</evidence>
<evidence type="ECO:0000256" key="4">
    <source>
        <dbReference type="SAM" id="Phobius"/>
    </source>
</evidence>
<dbReference type="Gene3D" id="6.10.340.10">
    <property type="match status" value="1"/>
</dbReference>
<name>A0A418YHI7_9GAMM</name>
<comment type="catalytic activity">
    <reaction evidence="3">
        <text>2 GTP = 3',3'-c-di-GMP + 2 diphosphate</text>
        <dbReference type="Rhea" id="RHEA:24898"/>
        <dbReference type="ChEBI" id="CHEBI:33019"/>
        <dbReference type="ChEBI" id="CHEBI:37565"/>
        <dbReference type="ChEBI" id="CHEBI:58805"/>
        <dbReference type="EC" id="2.7.7.65"/>
    </reaction>
</comment>
<dbReference type="GO" id="GO:0052621">
    <property type="term" value="F:diguanylate cyclase activity"/>
    <property type="evidence" value="ECO:0007669"/>
    <property type="project" value="UniProtKB-EC"/>
</dbReference>
<dbReference type="GO" id="GO:0043709">
    <property type="term" value="P:cell adhesion involved in single-species biofilm formation"/>
    <property type="evidence" value="ECO:0007669"/>
    <property type="project" value="TreeGrafter"/>
</dbReference>
<dbReference type="InterPro" id="IPR000160">
    <property type="entry name" value="GGDEF_dom"/>
</dbReference>
<reference evidence="6 7" key="1">
    <citation type="submission" date="2018-09" db="EMBL/GenBank/DDBJ databases">
        <authorList>
            <person name="Wang F."/>
        </authorList>
    </citation>
    <scope>NUCLEOTIDE SEQUENCE [LARGE SCALE GENOMIC DNA]</scope>
    <source>
        <strain evidence="6 7">PLHSC7-2</strain>
    </source>
</reference>
<evidence type="ECO:0000313" key="7">
    <source>
        <dbReference type="Proteomes" id="UP000283255"/>
    </source>
</evidence>
<evidence type="ECO:0000256" key="3">
    <source>
        <dbReference type="ARBA" id="ARBA00034247"/>
    </source>
</evidence>
<dbReference type="PROSITE" id="PS50887">
    <property type="entry name" value="GGDEF"/>
    <property type="match status" value="1"/>
</dbReference>
<proteinExistence type="predicted"/>
<keyword evidence="4" id="KW-0472">Membrane</keyword>
<dbReference type="EMBL" id="QZCH01000004">
    <property type="protein sequence ID" value="RJG49527.1"/>
    <property type="molecule type" value="Genomic_DNA"/>
</dbReference>
<comment type="cofactor">
    <cofactor evidence="1">
        <name>Mg(2+)</name>
        <dbReference type="ChEBI" id="CHEBI:18420"/>
    </cofactor>
</comment>
<organism evidence="6 7">
    <name type="scientific">Motilimonas pumila</name>
    <dbReference type="NCBI Taxonomy" id="2303987"/>
    <lineage>
        <taxon>Bacteria</taxon>
        <taxon>Pseudomonadati</taxon>
        <taxon>Pseudomonadota</taxon>
        <taxon>Gammaproteobacteria</taxon>
        <taxon>Alteromonadales</taxon>
        <taxon>Alteromonadales genera incertae sedis</taxon>
        <taxon>Motilimonas</taxon>
    </lineage>
</organism>
<dbReference type="EC" id="2.7.7.65" evidence="2"/>
<dbReference type="GO" id="GO:0005886">
    <property type="term" value="C:plasma membrane"/>
    <property type="evidence" value="ECO:0007669"/>
    <property type="project" value="TreeGrafter"/>
</dbReference>
<gene>
    <name evidence="6" type="ORF">D1Z90_06100</name>
</gene>
<evidence type="ECO:0000313" key="6">
    <source>
        <dbReference type="EMBL" id="RJG49527.1"/>
    </source>
</evidence>
<dbReference type="Pfam" id="PF00990">
    <property type="entry name" value="GGDEF"/>
    <property type="match status" value="1"/>
</dbReference>
<evidence type="ECO:0000256" key="1">
    <source>
        <dbReference type="ARBA" id="ARBA00001946"/>
    </source>
</evidence>
<comment type="caution">
    <text evidence="6">The sequence shown here is derived from an EMBL/GenBank/DDBJ whole genome shotgun (WGS) entry which is preliminary data.</text>
</comment>
<accession>A0A418YHI7</accession>
<dbReference type="InterPro" id="IPR050469">
    <property type="entry name" value="Diguanylate_Cyclase"/>
</dbReference>
<dbReference type="AlphaFoldDB" id="A0A418YHI7"/>
<keyword evidence="4" id="KW-0812">Transmembrane</keyword>
<dbReference type="NCBIfam" id="TIGR00254">
    <property type="entry name" value="GGDEF"/>
    <property type="match status" value="1"/>
</dbReference>
<feature type="domain" description="GGDEF" evidence="5">
    <location>
        <begin position="346"/>
        <end position="485"/>
    </location>
</feature>